<dbReference type="AlphaFoldDB" id="A0A7M2X2L0"/>
<feature type="signal peptide" evidence="1">
    <location>
        <begin position="1"/>
        <end position="24"/>
    </location>
</feature>
<evidence type="ECO:0000313" key="4">
    <source>
        <dbReference type="Proteomes" id="UP000593765"/>
    </source>
</evidence>
<sequence length="187" mass="19511">MKSTTLALAAALALGGGLIGCTTAPETQTAKETLSDRAEVSLKAMERNNPEIRRVISRGFGYAIFPEVGKGGALVGGAFGRGEVYQEGKFVGYAKIEQATVGAQVGGQSYDMLMVFENAETMMKFKNNEWTGSANASAVILKEGAGASTDFKNGVAVYVRPTGGAMAEASLGGQKFSFEAASKRSMD</sequence>
<keyword evidence="1" id="KW-0732">Signal</keyword>
<evidence type="ECO:0000256" key="1">
    <source>
        <dbReference type="SAM" id="SignalP"/>
    </source>
</evidence>
<reference evidence="3 4" key="1">
    <citation type="submission" date="2020-10" db="EMBL/GenBank/DDBJ databases">
        <title>Wide distribution of Phycisphaera-like planctomycetes from WD2101 soil group in peatlands and genome analysis of the first cultivated representative.</title>
        <authorList>
            <person name="Dedysh S.N."/>
            <person name="Beletsky A.V."/>
            <person name="Ivanova A."/>
            <person name="Kulichevskaya I.S."/>
            <person name="Suzina N.E."/>
            <person name="Philippov D.A."/>
            <person name="Rakitin A.L."/>
            <person name="Mardanov A.V."/>
            <person name="Ravin N.V."/>
        </authorList>
    </citation>
    <scope>NUCLEOTIDE SEQUENCE [LARGE SCALE GENOMIC DNA]</scope>
    <source>
        <strain evidence="3 4">M1803</strain>
    </source>
</reference>
<organism evidence="3 4">
    <name type="scientific">Humisphaera borealis</name>
    <dbReference type="NCBI Taxonomy" id="2807512"/>
    <lineage>
        <taxon>Bacteria</taxon>
        <taxon>Pseudomonadati</taxon>
        <taxon>Planctomycetota</taxon>
        <taxon>Phycisphaerae</taxon>
        <taxon>Tepidisphaerales</taxon>
        <taxon>Tepidisphaeraceae</taxon>
        <taxon>Humisphaera</taxon>
    </lineage>
</organism>
<name>A0A7M2X2L0_9BACT</name>
<dbReference type="InterPro" id="IPR007461">
    <property type="entry name" value="Ysc84_actin-binding"/>
</dbReference>
<gene>
    <name evidence="3" type="ORF">IPV69_07970</name>
</gene>
<evidence type="ECO:0000259" key="2">
    <source>
        <dbReference type="Pfam" id="PF04366"/>
    </source>
</evidence>
<feature type="domain" description="Ysc84 actin-binding" evidence="2">
    <location>
        <begin position="98"/>
        <end position="179"/>
    </location>
</feature>
<dbReference type="PROSITE" id="PS51257">
    <property type="entry name" value="PROKAR_LIPOPROTEIN"/>
    <property type="match status" value="1"/>
</dbReference>
<accession>A0A7M2X2L0</accession>
<keyword evidence="4" id="KW-1185">Reference proteome</keyword>
<dbReference type="CDD" id="cd11524">
    <property type="entry name" value="SYLF"/>
    <property type="match status" value="1"/>
</dbReference>
<dbReference type="RefSeq" id="WP_206294490.1">
    <property type="nucleotide sequence ID" value="NZ_CP063458.1"/>
</dbReference>
<feature type="chain" id="PRO_5034638027" evidence="1">
    <location>
        <begin position="25"/>
        <end position="187"/>
    </location>
</feature>
<dbReference type="Pfam" id="PF04366">
    <property type="entry name" value="Ysc84"/>
    <property type="match status" value="1"/>
</dbReference>
<dbReference type="EMBL" id="CP063458">
    <property type="protein sequence ID" value="QOV91281.1"/>
    <property type="molecule type" value="Genomic_DNA"/>
</dbReference>
<evidence type="ECO:0000313" key="3">
    <source>
        <dbReference type="EMBL" id="QOV91281.1"/>
    </source>
</evidence>
<dbReference type="KEGG" id="hbs:IPV69_07970"/>
<dbReference type="Proteomes" id="UP000593765">
    <property type="component" value="Chromosome"/>
</dbReference>
<proteinExistence type="predicted"/>
<protein>
    <submittedName>
        <fullName evidence="3">Lipid-binding SYLF domain-containing protein</fullName>
    </submittedName>
</protein>